<feature type="domain" description="Glutathionylspermidine synthase pre-ATP-grasp-like" evidence="6">
    <location>
        <begin position="12"/>
        <end position="419"/>
    </location>
</feature>
<evidence type="ECO:0000313" key="8">
    <source>
        <dbReference type="Proteomes" id="UP000000343"/>
    </source>
</evidence>
<dbReference type="OrthoDB" id="9765517at2"/>
<dbReference type="Pfam" id="PF03738">
    <property type="entry name" value="GSP_synth"/>
    <property type="match status" value="1"/>
</dbReference>
<keyword evidence="1" id="KW-0436">Ligase</keyword>
<evidence type="ECO:0000256" key="5">
    <source>
        <dbReference type="ARBA" id="ARBA00022842"/>
    </source>
</evidence>
<dbReference type="eggNOG" id="COG0754">
    <property type="taxonomic scope" value="Bacteria"/>
</dbReference>
<dbReference type="Proteomes" id="UP000000343">
    <property type="component" value="Chromosome"/>
</dbReference>
<accession>E8WVC7</accession>
<dbReference type="STRING" id="1198114.AciX9_0228"/>
<dbReference type="RefSeq" id="WP_013578630.1">
    <property type="nucleotide sequence ID" value="NC_015064.1"/>
</dbReference>
<keyword evidence="3" id="KW-0547">Nucleotide-binding</keyword>
<evidence type="ECO:0000256" key="1">
    <source>
        <dbReference type="ARBA" id="ARBA00022598"/>
    </source>
</evidence>
<dbReference type="PaxDb" id="1198114-AciX9_0228"/>
<organism evidence="8">
    <name type="scientific">Granulicella tundricola (strain ATCC BAA-1859 / DSM 23138 / MP5ACTX9)</name>
    <dbReference type="NCBI Taxonomy" id="1198114"/>
    <lineage>
        <taxon>Bacteria</taxon>
        <taxon>Pseudomonadati</taxon>
        <taxon>Acidobacteriota</taxon>
        <taxon>Terriglobia</taxon>
        <taxon>Terriglobales</taxon>
        <taxon>Acidobacteriaceae</taxon>
        <taxon>Granulicella</taxon>
    </lineage>
</organism>
<proteinExistence type="predicted"/>
<evidence type="ECO:0000256" key="3">
    <source>
        <dbReference type="ARBA" id="ARBA00022741"/>
    </source>
</evidence>
<dbReference type="HOGENOM" id="CLU_059175_0_0_0"/>
<dbReference type="SUPFAM" id="SSF56059">
    <property type="entry name" value="Glutathione synthetase ATP-binding domain-like"/>
    <property type="match status" value="1"/>
</dbReference>
<keyword evidence="8" id="KW-1185">Reference proteome</keyword>
<dbReference type="KEGG" id="acm:AciX9_0228"/>
<dbReference type="InterPro" id="IPR005494">
    <property type="entry name" value="GSPS_pre-ATP-grasp-like_dom"/>
</dbReference>
<sequence>MKRIQLTPRPDWQQKVESAGLTFHSPAAMAPQPYWEESAAYEFTAAEIDTLEAAGNELQTMCLAAAQHVIDKQRYNELAIPPAAIPLIEWAWNQEPPALYGRFDISWAGAQSGQPPKLLEYNADTPTSLVEAAVIQWSWLEDMTGNLPVFAKPDQFNSIHDRIIAKWKDVKDYLTEPVYFAGLQADAPDPATALDYAEDYLTVTYLQDTANQAGLDTRAIALQDIGWNQERLAFVDTDPAENQISSLFKLYPWESMVVEEFGPAALSTYHQVTWIEPIWKMLLSNKGILPILWELYPNHPLLLEAHFEASASAWTTVGAPRTGSDMTSYVRKPLHSREGANIQIVRPNAQLVETSGPYGDGPFIRQAIAPDAIFPGRGGAPRYPVLGLWMIDQDCSGLGIRESGGPITDNLSSFIPHFFV</sequence>
<gene>
    <name evidence="7" type="ordered locus">AciX9_0228</name>
</gene>
<evidence type="ECO:0000313" key="7">
    <source>
        <dbReference type="EMBL" id="ADW67302.1"/>
    </source>
</evidence>
<dbReference type="GO" id="GO:0016874">
    <property type="term" value="F:ligase activity"/>
    <property type="evidence" value="ECO:0007669"/>
    <property type="project" value="UniProtKB-KW"/>
</dbReference>
<protein>
    <submittedName>
        <fullName evidence="7">Glutathionylspermidine synthase</fullName>
    </submittedName>
</protein>
<dbReference type="GO" id="GO:0005524">
    <property type="term" value="F:ATP binding"/>
    <property type="evidence" value="ECO:0007669"/>
    <property type="project" value="UniProtKB-KW"/>
</dbReference>
<evidence type="ECO:0000256" key="2">
    <source>
        <dbReference type="ARBA" id="ARBA00022723"/>
    </source>
</evidence>
<evidence type="ECO:0000256" key="4">
    <source>
        <dbReference type="ARBA" id="ARBA00022840"/>
    </source>
</evidence>
<keyword evidence="2" id="KW-0479">Metal-binding</keyword>
<dbReference type="SUPFAM" id="SSF52440">
    <property type="entry name" value="PreATP-grasp domain"/>
    <property type="match status" value="1"/>
</dbReference>
<evidence type="ECO:0000259" key="6">
    <source>
        <dbReference type="Pfam" id="PF03738"/>
    </source>
</evidence>
<dbReference type="EMBL" id="CP002480">
    <property type="protein sequence ID" value="ADW67302.1"/>
    <property type="molecule type" value="Genomic_DNA"/>
</dbReference>
<dbReference type="InterPro" id="IPR016185">
    <property type="entry name" value="PreATP-grasp_dom_sf"/>
</dbReference>
<dbReference type="GO" id="GO:0046872">
    <property type="term" value="F:metal ion binding"/>
    <property type="evidence" value="ECO:0007669"/>
    <property type="project" value="UniProtKB-KW"/>
</dbReference>
<dbReference type="AlphaFoldDB" id="E8WVC7"/>
<keyword evidence="4" id="KW-0067">ATP-binding</keyword>
<reference evidence="8" key="1">
    <citation type="submission" date="2011-01" db="EMBL/GenBank/DDBJ databases">
        <title>Complete sequence of chromosome of Acidobacterium sp. MP5ACTX9.</title>
        <authorList>
            <consortium name="US DOE Joint Genome Institute"/>
            <person name="Lucas S."/>
            <person name="Copeland A."/>
            <person name="Lapidus A."/>
            <person name="Cheng J.-F."/>
            <person name="Goodwin L."/>
            <person name="Pitluck S."/>
            <person name="Teshima H."/>
            <person name="Detter J.C."/>
            <person name="Han C."/>
            <person name="Tapia R."/>
            <person name="Land M."/>
            <person name="Hauser L."/>
            <person name="Kyrpides N."/>
            <person name="Ivanova N."/>
            <person name="Ovchinnikova G."/>
            <person name="Pagani I."/>
            <person name="Rawat S.R."/>
            <person name="Mannisto M."/>
            <person name="Haggblom M.M."/>
            <person name="Woyke T."/>
        </authorList>
    </citation>
    <scope>NUCLEOTIDE SEQUENCE [LARGE SCALE GENOMIC DNA]</scope>
    <source>
        <strain evidence="8">MP5ACTX9</strain>
    </source>
</reference>
<name>E8WVC7_GRATM</name>
<keyword evidence="5" id="KW-0460">Magnesium</keyword>
<dbReference type="Gene3D" id="3.30.1490.330">
    <property type="match status" value="1"/>
</dbReference>